<dbReference type="AlphaFoldDB" id="A0A087UFC3"/>
<dbReference type="EMBL" id="KK119574">
    <property type="protein sequence ID" value="KFM76062.1"/>
    <property type="molecule type" value="Genomic_DNA"/>
</dbReference>
<organism evidence="2 3">
    <name type="scientific">Stegodyphus mimosarum</name>
    <name type="common">African social velvet spider</name>
    <dbReference type="NCBI Taxonomy" id="407821"/>
    <lineage>
        <taxon>Eukaryota</taxon>
        <taxon>Metazoa</taxon>
        <taxon>Ecdysozoa</taxon>
        <taxon>Arthropoda</taxon>
        <taxon>Chelicerata</taxon>
        <taxon>Arachnida</taxon>
        <taxon>Araneae</taxon>
        <taxon>Araneomorphae</taxon>
        <taxon>Entelegynae</taxon>
        <taxon>Eresoidea</taxon>
        <taxon>Eresidae</taxon>
        <taxon>Stegodyphus</taxon>
    </lineage>
</organism>
<gene>
    <name evidence="2" type="ORF">X975_17830</name>
</gene>
<protein>
    <submittedName>
        <fullName evidence="2">Uncharacterized protein</fullName>
    </submittedName>
</protein>
<proteinExistence type="predicted"/>
<dbReference type="Proteomes" id="UP000054359">
    <property type="component" value="Unassembled WGS sequence"/>
</dbReference>
<keyword evidence="1" id="KW-1133">Transmembrane helix</keyword>
<reference evidence="2 3" key="1">
    <citation type="submission" date="2013-11" db="EMBL/GenBank/DDBJ databases">
        <title>Genome sequencing of Stegodyphus mimosarum.</title>
        <authorList>
            <person name="Bechsgaard J."/>
        </authorList>
    </citation>
    <scope>NUCLEOTIDE SEQUENCE [LARGE SCALE GENOMIC DNA]</scope>
</reference>
<evidence type="ECO:0000313" key="3">
    <source>
        <dbReference type="Proteomes" id="UP000054359"/>
    </source>
</evidence>
<accession>A0A087UFC3</accession>
<feature type="transmembrane region" description="Helical" evidence="1">
    <location>
        <begin position="33"/>
        <end position="54"/>
    </location>
</feature>
<sequence>MLQWKIFKSLGWPWTYGCRYCSTRFKFMFLPTWAFYVMHTILSNSSFSFLYSFLNFPQLFFQNTGI</sequence>
<keyword evidence="3" id="KW-1185">Reference proteome</keyword>
<keyword evidence="1" id="KW-0812">Transmembrane</keyword>
<feature type="non-terminal residue" evidence="2">
    <location>
        <position position="66"/>
    </location>
</feature>
<keyword evidence="1" id="KW-0472">Membrane</keyword>
<evidence type="ECO:0000256" key="1">
    <source>
        <dbReference type="SAM" id="Phobius"/>
    </source>
</evidence>
<name>A0A087UFC3_STEMI</name>
<evidence type="ECO:0000313" key="2">
    <source>
        <dbReference type="EMBL" id="KFM76062.1"/>
    </source>
</evidence>